<proteinExistence type="predicted"/>
<evidence type="ECO:0000313" key="2">
    <source>
        <dbReference type="Proteomes" id="UP000622475"/>
    </source>
</evidence>
<organism evidence="1 2">
    <name type="scientific">Mucilaginibacter myungsuensis</name>
    <dbReference type="NCBI Taxonomy" id="649104"/>
    <lineage>
        <taxon>Bacteria</taxon>
        <taxon>Pseudomonadati</taxon>
        <taxon>Bacteroidota</taxon>
        <taxon>Sphingobacteriia</taxon>
        <taxon>Sphingobacteriales</taxon>
        <taxon>Sphingobacteriaceae</taxon>
        <taxon>Mucilaginibacter</taxon>
    </lineage>
</organism>
<evidence type="ECO:0000313" key="1">
    <source>
        <dbReference type="EMBL" id="MBE9662289.1"/>
    </source>
</evidence>
<dbReference type="EMBL" id="JADFFL010000003">
    <property type="protein sequence ID" value="MBE9662289.1"/>
    <property type="molecule type" value="Genomic_DNA"/>
</dbReference>
<dbReference type="InterPro" id="IPR000801">
    <property type="entry name" value="Esterase-like"/>
</dbReference>
<accession>A0A929KVD7</accession>
<dbReference type="SUPFAM" id="SSF53474">
    <property type="entry name" value="alpha/beta-Hydrolases"/>
    <property type="match status" value="1"/>
</dbReference>
<dbReference type="PANTHER" id="PTHR48098">
    <property type="entry name" value="ENTEROCHELIN ESTERASE-RELATED"/>
    <property type="match status" value="1"/>
</dbReference>
<dbReference type="Pfam" id="PF00756">
    <property type="entry name" value="Esterase"/>
    <property type="match status" value="1"/>
</dbReference>
<dbReference type="RefSeq" id="WP_194111461.1">
    <property type="nucleotide sequence ID" value="NZ_JADFFL010000003.1"/>
</dbReference>
<keyword evidence="2" id="KW-1185">Reference proteome</keyword>
<protein>
    <submittedName>
        <fullName evidence="1">Esterase family protein</fullName>
    </submittedName>
</protein>
<name>A0A929KVD7_9SPHI</name>
<dbReference type="Proteomes" id="UP000622475">
    <property type="component" value="Unassembled WGS sequence"/>
</dbReference>
<comment type="caution">
    <text evidence="1">The sequence shown here is derived from an EMBL/GenBank/DDBJ whole genome shotgun (WGS) entry which is preliminary data.</text>
</comment>
<sequence length="270" mass="30070">MNLCWPELEMDVTQTTYIIASTNLGREVTYTIFLPEGDLNGGPVNLLLMNDGQDAEALNLKQTLQELYDANRLKPTAVVAINCGDDRIQEYGVAGNPDFKKRGAKADLYTAFIIKELLPQIKKQLDSDTFETVGFAGFSLGGLSALDIAWNNPEIFDVAGVFSGSLWWRSKDIGKGYTEADRIMHRVIRETKGKPNLKFWFQTGTKDETSDRNGNGIIDAIDDTTDLIKELQAKGYTRDDITYVEMVGGEHNPATWAKAMPKFLVKVFGK</sequence>
<dbReference type="PANTHER" id="PTHR48098:SF6">
    <property type="entry name" value="FERRI-BACILLIBACTIN ESTERASE BESA"/>
    <property type="match status" value="1"/>
</dbReference>
<dbReference type="InterPro" id="IPR050583">
    <property type="entry name" value="Mycobacterial_A85_antigen"/>
</dbReference>
<dbReference type="InterPro" id="IPR029058">
    <property type="entry name" value="AB_hydrolase_fold"/>
</dbReference>
<reference evidence="1" key="1">
    <citation type="submission" date="2020-10" db="EMBL/GenBank/DDBJ databases">
        <title>Mucilaginibacter mali sp. nov., isolated from rhizosphere soil of apple orchard.</title>
        <authorList>
            <person name="Lee J.-S."/>
            <person name="Kim H.S."/>
            <person name="Kim J.-S."/>
        </authorList>
    </citation>
    <scope>NUCLEOTIDE SEQUENCE</scope>
    <source>
        <strain evidence="1">KCTC 22746</strain>
    </source>
</reference>
<gene>
    <name evidence="1" type="ORF">IRJ16_10380</name>
</gene>
<dbReference type="AlphaFoldDB" id="A0A929KVD7"/>
<dbReference type="Gene3D" id="3.40.50.1820">
    <property type="entry name" value="alpha/beta hydrolase"/>
    <property type="match status" value="1"/>
</dbReference>